<evidence type="ECO:0000313" key="1">
    <source>
        <dbReference type="EMBL" id="QQP50284.1"/>
    </source>
</evidence>
<name>A0A7T8HHR4_CALRO</name>
<keyword evidence="2" id="KW-1185">Reference proteome</keyword>
<sequence length="60" mass="6844">MASSWKKTVDTTLTLLGDHETCNFNSRLNTRDEFLVSHQIISVGQVIRDETGNNPYTFLQ</sequence>
<accession>A0A7T8HHR4</accession>
<dbReference type="Proteomes" id="UP000595437">
    <property type="component" value="Chromosome 7"/>
</dbReference>
<gene>
    <name evidence="1" type="ORF">FKW44_011236</name>
</gene>
<dbReference type="AlphaFoldDB" id="A0A7T8HHR4"/>
<reference evidence="2" key="1">
    <citation type="submission" date="2021-01" db="EMBL/GenBank/DDBJ databases">
        <title>Caligus Genome Assembly.</title>
        <authorList>
            <person name="Gallardo-Escarate C."/>
        </authorList>
    </citation>
    <scope>NUCLEOTIDE SEQUENCE [LARGE SCALE GENOMIC DNA]</scope>
</reference>
<feature type="non-terminal residue" evidence="1">
    <location>
        <position position="60"/>
    </location>
</feature>
<proteinExistence type="predicted"/>
<organism evidence="1 2">
    <name type="scientific">Caligus rogercresseyi</name>
    <name type="common">Sea louse</name>
    <dbReference type="NCBI Taxonomy" id="217165"/>
    <lineage>
        <taxon>Eukaryota</taxon>
        <taxon>Metazoa</taxon>
        <taxon>Ecdysozoa</taxon>
        <taxon>Arthropoda</taxon>
        <taxon>Crustacea</taxon>
        <taxon>Multicrustacea</taxon>
        <taxon>Hexanauplia</taxon>
        <taxon>Copepoda</taxon>
        <taxon>Siphonostomatoida</taxon>
        <taxon>Caligidae</taxon>
        <taxon>Caligus</taxon>
    </lineage>
</organism>
<evidence type="ECO:0000313" key="2">
    <source>
        <dbReference type="Proteomes" id="UP000595437"/>
    </source>
</evidence>
<dbReference type="EMBL" id="CP045896">
    <property type="protein sequence ID" value="QQP50284.1"/>
    <property type="molecule type" value="Genomic_DNA"/>
</dbReference>
<protein>
    <submittedName>
        <fullName evidence="1">Uncharacterized protein</fullName>
    </submittedName>
</protein>